<dbReference type="GO" id="GO:0060320">
    <property type="term" value="P:rejection of self pollen"/>
    <property type="evidence" value="ECO:0007669"/>
    <property type="project" value="UniProtKB-KW"/>
</dbReference>
<comment type="subcellular location">
    <subcellularLocation>
        <location evidence="1 6">Secreted</location>
    </subcellularLocation>
</comment>
<evidence type="ECO:0000256" key="3">
    <source>
        <dbReference type="ARBA" id="ARBA00022471"/>
    </source>
</evidence>
<keyword evidence="4 6" id="KW-0964">Secreted</keyword>
<dbReference type="PANTHER" id="PTHR31232">
    <property type="match status" value="1"/>
</dbReference>
<dbReference type="InterPro" id="IPR010264">
    <property type="entry name" value="Self-incomp_S1"/>
</dbReference>
<gene>
    <name evidence="7" type="ORF">Cgig2_007907</name>
</gene>
<evidence type="ECO:0000256" key="2">
    <source>
        <dbReference type="ARBA" id="ARBA00005581"/>
    </source>
</evidence>
<comment type="caution">
    <text evidence="7">The sequence shown here is derived from an EMBL/GenBank/DDBJ whole genome shotgun (WGS) entry which is preliminary data.</text>
</comment>
<name>A0A9Q1KEM2_9CARY</name>
<dbReference type="AlphaFoldDB" id="A0A9Q1KEM2"/>
<protein>
    <recommendedName>
        <fullName evidence="6">S-protein homolog</fullName>
    </recommendedName>
</protein>
<dbReference type="PANTHER" id="PTHR31232:SF18">
    <property type="entry name" value="S-PROTEIN HOMOLOG"/>
    <property type="match status" value="1"/>
</dbReference>
<sequence length="276" mass="31489">MGLPMPDSSGTKQYSISISSGLKSGQLKLRCTVFDMSNRTSRGNVEHVLEPGKSFGWDFKLPKVHDPWLNYDTSYHCNFEWNDKKYGFAIWRGSDAEPCGGAATHWAVLEDGFYFQCGKDNWQKRYTWGSVFHFLPSPPTSDTDVYGETHFILISSGLKTGQLKVQCKSFGTIVKEDVEHVIEPGKSFGWDFVVQVEWLGYDNYYSCNFDWNGKKVDLTAWSGGYGGRCQGKMTKTHWAVLEDGFYYRCVGGRRDWEKRFSWEGDIHLGPSLDNAH</sequence>
<accession>A0A9Q1KEM2</accession>
<keyword evidence="5" id="KW-0732">Signal</keyword>
<evidence type="ECO:0000256" key="1">
    <source>
        <dbReference type="ARBA" id="ARBA00004613"/>
    </source>
</evidence>
<keyword evidence="3 6" id="KW-0713">Self-incompatibility</keyword>
<evidence type="ECO:0000313" key="7">
    <source>
        <dbReference type="EMBL" id="KAJ8442069.1"/>
    </source>
</evidence>
<evidence type="ECO:0000256" key="6">
    <source>
        <dbReference type="RuleBase" id="RU367044"/>
    </source>
</evidence>
<dbReference type="GO" id="GO:0005576">
    <property type="term" value="C:extracellular region"/>
    <property type="evidence" value="ECO:0007669"/>
    <property type="project" value="UniProtKB-SubCell"/>
</dbReference>
<proteinExistence type="inferred from homology"/>
<dbReference type="Proteomes" id="UP001153076">
    <property type="component" value="Unassembled WGS sequence"/>
</dbReference>
<dbReference type="EMBL" id="JAKOGI010000147">
    <property type="protein sequence ID" value="KAJ8442069.1"/>
    <property type="molecule type" value="Genomic_DNA"/>
</dbReference>
<keyword evidence="8" id="KW-1185">Reference proteome</keyword>
<dbReference type="Pfam" id="PF05938">
    <property type="entry name" value="Self-incomp_S1"/>
    <property type="match status" value="2"/>
</dbReference>
<dbReference type="OrthoDB" id="623670at2759"/>
<evidence type="ECO:0000313" key="8">
    <source>
        <dbReference type="Proteomes" id="UP001153076"/>
    </source>
</evidence>
<comment type="similarity">
    <text evidence="2 6">Belongs to the plant self-incompatibility (S1) protein family.</text>
</comment>
<reference evidence="7" key="1">
    <citation type="submission" date="2022-04" db="EMBL/GenBank/DDBJ databases">
        <title>Carnegiea gigantea Genome sequencing and assembly v2.</title>
        <authorList>
            <person name="Copetti D."/>
            <person name="Sanderson M.J."/>
            <person name="Burquez A."/>
            <person name="Wojciechowski M.F."/>
        </authorList>
    </citation>
    <scope>NUCLEOTIDE SEQUENCE</scope>
    <source>
        <strain evidence="7">SGP5-SGP5p</strain>
        <tissue evidence="7">Aerial part</tissue>
    </source>
</reference>
<evidence type="ECO:0000256" key="5">
    <source>
        <dbReference type="ARBA" id="ARBA00022729"/>
    </source>
</evidence>
<evidence type="ECO:0000256" key="4">
    <source>
        <dbReference type="ARBA" id="ARBA00022525"/>
    </source>
</evidence>
<organism evidence="7 8">
    <name type="scientific">Carnegiea gigantea</name>
    <dbReference type="NCBI Taxonomy" id="171969"/>
    <lineage>
        <taxon>Eukaryota</taxon>
        <taxon>Viridiplantae</taxon>
        <taxon>Streptophyta</taxon>
        <taxon>Embryophyta</taxon>
        <taxon>Tracheophyta</taxon>
        <taxon>Spermatophyta</taxon>
        <taxon>Magnoliopsida</taxon>
        <taxon>eudicotyledons</taxon>
        <taxon>Gunneridae</taxon>
        <taxon>Pentapetalae</taxon>
        <taxon>Caryophyllales</taxon>
        <taxon>Cactineae</taxon>
        <taxon>Cactaceae</taxon>
        <taxon>Cactoideae</taxon>
        <taxon>Echinocereeae</taxon>
        <taxon>Carnegiea</taxon>
    </lineage>
</organism>